<keyword evidence="2" id="KW-1185">Reference proteome</keyword>
<evidence type="ECO:0000313" key="2">
    <source>
        <dbReference type="Proteomes" id="UP000248806"/>
    </source>
</evidence>
<dbReference type="InterPro" id="IPR052036">
    <property type="entry name" value="Hydrolase/PRTase-associated"/>
</dbReference>
<dbReference type="EMBL" id="QKUF01000009">
    <property type="protein sequence ID" value="PZW29223.1"/>
    <property type="molecule type" value="Genomic_DNA"/>
</dbReference>
<dbReference type="PANTHER" id="PTHR31299:SF0">
    <property type="entry name" value="ESTERASE, PUTATIVE (AFU_ORTHOLOGUE AFUA_1G05850)-RELATED"/>
    <property type="match status" value="1"/>
</dbReference>
<dbReference type="SUPFAM" id="SSF159501">
    <property type="entry name" value="EreA/ChaN-like"/>
    <property type="match status" value="1"/>
</dbReference>
<dbReference type="Pfam" id="PF05139">
    <property type="entry name" value="Erythro_esteras"/>
    <property type="match status" value="1"/>
</dbReference>
<gene>
    <name evidence="1" type="ORF">EI42_02945</name>
</gene>
<dbReference type="InterPro" id="IPR007815">
    <property type="entry name" value="Emycin_Estase"/>
</dbReference>
<proteinExistence type="predicted"/>
<dbReference type="Gene3D" id="3.40.1660.10">
    <property type="entry name" value="EreA-like (biosynthetic domain)"/>
    <property type="match status" value="1"/>
</dbReference>
<comment type="caution">
    <text evidence="1">The sequence shown here is derived from an EMBL/GenBank/DDBJ whole genome shotgun (WGS) entry which is preliminary data.</text>
</comment>
<dbReference type="PANTHER" id="PTHR31299">
    <property type="entry name" value="ESTERASE, PUTATIVE (AFU_ORTHOLOGUE AFUA_1G05850)-RELATED"/>
    <property type="match status" value="1"/>
</dbReference>
<dbReference type="AlphaFoldDB" id="A0A326UEX1"/>
<evidence type="ECO:0000313" key="1">
    <source>
        <dbReference type="EMBL" id="PZW29223.1"/>
    </source>
</evidence>
<dbReference type="OrthoDB" id="9810066at2"/>
<reference evidence="1 2" key="1">
    <citation type="submission" date="2018-06" db="EMBL/GenBank/DDBJ databases">
        <title>Genomic Encyclopedia of Archaeal and Bacterial Type Strains, Phase II (KMG-II): from individual species to whole genera.</title>
        <authorList>
            <person name="Goeker M."/>
        </authorList>
    </citation>
    <scope>NUCLEOTIDE SEQUENCE [LARGE SCALE GENOMIC DNA]</scope>
    <source>
        <strain evidence="1 2">ATCC BAA-1881</strain>
    </source>
</reference>
<organism evidence="1 2">
    <name type="scientific">Thermosporothrix hazakensis</name>
    <dbReference type="NCBI Taxonomy" id="644383"/>
    <lineage>
        <taxon>Bacteria</taxon>
        <taxon>Bacillati</taxon>
        <taxon>Chloroflexota</taxon>
        <taxon>Ktedonobacteria</taxon>
        <taxon>Ktedonobacterales</taxon>
        <taxon>Thermosporotrichaceae</taxon>
        <taxon>Thermosporothrix</taxon>
    </lineage>
</organism>
<dbReference type="Proteomes" id="UP000248806">
    <property type="component" value="Unassembled WGS sequence"/>
</dbReference>
<dbReference type="GO" id="GO:0046677">
    <property type="term" value="P:response to antibiotic"/>
    <property type="evidence" value="ECO:0007669"/>
    <property type="project" value="InterPro"/>
</dbReference>
<sequence>MMRVDPNAGSNYRDLAMAENASWLQHHQGKVALWAHNWHISIEHDATGTTMGAHLRKLYQTGYRPLGFSFYQGSFNSIYYGADRDPKDHTIRTFTVGAPVKESYNSTLGSIGLPLYLLDLRKAQGAVRQWMNGPAPFRLNGMGYDPAQFDAAYTRGSLAQWFDLLIHVQNSTPSTYLGNCAATTQCETMQGSSRFGFSPACVRYMRRKRPVTLSAQRVTASGAPSAMMCPPLAPPSGPISNTPSAVFTTSILWSITITVLPASTSR</sequence>
<name>A0A326UEX1_THEHA</name>
<dbReference type="CDD" id="cd14728">
    <property type="entry name" value="Ere-like"/>
    <property type="match status" value="1"/>
</dbReference>
<protein>
    <submittedName>
        <fullName evidence="1">Erythromycin esterase</fullName>
    </submittedName>
</protein>
<accession>A0A326UEX1</accession>